<dbReference type="PANTHER" id="PTHR43798">
    <property type="entry name" value="MONOACYLGLYCEROL LIPASE"/>
    <property type="match status" value="1"/>
</dbReference>
<evidence type="ECO:0000313" key="4">
    <source>
        <dbReference type="EMBL" id="KAK2702007.1"/>
    </source>
</evidence>
<gene>
    <name evidence="4" type="ORF">QYM36_019393</name>
</gene>
<proteinExistence type="inferred from homology"/>
<dbReference type="AlphaFoldDB" id="A0AA88HAT4"/>
<evidence type="ECO:0000256" key="1">
    <source>
        <dbReference type="ARBA" id="ARBA00008645"/>
    </source>
</evidence>
<dbReference type="PRINTS" id="PR00412">
    <property type="entry name" value="EPOXHYDRLASE"/>
</dbReference>
<dbReference type="PANTHER" id="PTHR43798:SF14">
    <property type="entry name" value="SERINE HYDROLASE-LIKE PROTEIN DDB_G0286239"/>
    <property type="match status" value="1"/>
</dbReference>
<comment type="caution">
    <text evidence="4">The sequence shown here is derived from an EMBL/GenBank/DDBJ whole genome shotgun (WGS) entry which is preliminary data.</text>
</comment>
<dbReference type="EMBL" id="JAVRJZ010001049">
    <property type="protein sequence ID" value="KAK2702007.1"/>
    <property type="molecule type" value="Genomic_DNA"/>
</dbReference>
<organism evidence="4 5">
    <name type="scientific">Artemia franciscana</name>
    <name type="common">Brine shrimp</name>
    <name type="synonym">Artemia sanfranciscana</name>
    <dbReference type="NCBI Taxonomy" id="6661"/>
    <lineage>
        <taxon>Eukaryota</taxon>
        <taxon>Metazoa</taxon>
        <taxon>Ecdysozoa</taxon>
        <taxon>Arthropoda</taxon>
        <taxon>Crustacea</taxon>
        <taxon>Branchiopoda</taxon>
        <taxon>Anostraca</taxon>
        <taxon>Artemiidae</taxon>
        <taxon>Artemia</taxon>
    </lineage>
</organism>
<keyword evidence="5" id="KW-1185">Reference proteome</keyword>
<evidence type="ECO:0000259" key="3">
    <source>
        <dbReference type="Pfam" id="PF00561"/>
    </source>
</evidence>
<name>A0AA88HAT4_ARTSF</name>
<dbReference type="PRINTS" id="PR00111">
    <property type="entry name" value="ABHYDROLASE"/>
</dbReference>
<dbReference type="Gene3D" id="3.40.50.1820">
    <property type="entry name" value="alpha/beta hydrolase"/>
    <property type="match status" value="1"/>
</dbReference>
<dbReference type="InterPro" id="IPR000639">
    <property type="entry name" value="Epox_hydrolase-like"/>
</dbReference>
<protein>
    <recommendedName>
        <fullName evidence="3">AB hydrolase-1 domain-containing protein</fullName>
    </recommendedName>
</protein>
<evidence type="ECO:0000256" key="2">
    <source>
        <dbReference type="ARBA" id="ARBA00022801"/>
    </source>
</evidence>
<feature type="domain" description="AB hydrolase-1" evidence="3">
    <location>
        <begin position="17"/>
        <end position="272"/>
    </location>
</feature>
<comment type="similarity">
    <text evidence="1">Belongs to the AB hydrolase superfamily.</text>
</comment>
<accession>A0AA88HAT4</accession>
<reference evidence="4" key="1">
    <citation type="submission" date="2023-07" db="EMBL/GenBank/DDBJ databases">
        <title>Chromosome-level genome assembly of Artemia franciscana.</title>
        <authorList>
            <person name="Jo E."/>
        </authorList>
    </citation>
    <scope>NUCLEOTIDE SEQUENCE</scope>
    <source>
        <tissue evidence="4">Whole body</tissue>
    </source>
</reference>
<dbReference type="GO" id="GO:0016020">
    <property type="term" value="C:membrane"/>
    <property type="evidence" value="ECO:0007669"/>
    <property type="project" value="TreeGrafter"/>
</dbReference>
<dbReference type="Pfam" id="PF00561">
    <property type="entry name" value="Abhydrolase_1"/>
    <property type="match status" value="1"/>
</dbReference>
<sequence length="289" mass="32976">MPWGYIAAKEWGNPLGNPILCYHGWQDNAGTFDRLIPLLNKKFRYIALDVAGHGFSTPYPPGMLYNVWDLVVQYHRIAQYFNLDKFSMIGHSMGGGFGLVYASVFPAKVEKLVSLDMVKPVTVPLAWHTQDIGEAIEENLLAEHKMLNSKPQAVPMETLVKRYVEGTLGNLSSEGARVLLKRGAAKAPNGKGYYFTRDLRQNTASIQRFSIAEQQKLLKNIRCELLLIKSKNAPSYEPDEVYREFRDLYPKYCKSFNYLEVDGGHWVHLEHPERVAPYINEFLNSLLDF</sequence>
<keyword evidence="2" id="KW-0378">Hydrolase</keyword>
<dbReference type="InterPro" id="IPR050266">
    <property type="entry name" value="AB_hydrolase_sf"/>
</dbReference>
<dbReference type="GO" id="GO:0016787">
    <property type="term" value="F:hydrolase activity"/>
    <property type="evidence" value="ECO:0007669"/>
    <property type="project" value="UniProtKB-KW"/>
</dbReference>
<dbReference type="InterPro" id="IPR000073">
    <property type="entry name" value="AB_hydrolase_1"/>
</dbReference>
<evidence type="ECO:0000313" key="5">
    <source>
        <dbReference type="Proteomes" id="UP001187531"/>
    </source>
</evidence>
<dbReference type="Proteomes" id="UP001187531">
    <property type="component" value="Unassembled WGS sequence"/>
</dbReference>
<dbReference type="InterPro" id="IPR029058">
    <property type="entry name" value="AB_hydrolase_fold"/>
</dbReference>
<dbReference type="SUPFAM" id="SSF53474">
    <property type="entry name" value="alpha/beta-Hydrolases"/>
    <property type="match status" value="1"/>
</dbReference>